<gene>
    <name evidence="1" type="ORF">AVEN_194186_1</name>
</gene>
<dbReference type="AlphaFoldDB" id="A0A4Y2EDR0"/>
<protein>
    <submittedName>
        <fullName evidence="1">Uncharacterized protein</fullName>
    </submittedName>
</protein>
<keyword evidence="2" id="KW-1185">Reference proteome</keyword>
<dbReference type="EMBL" id="BGPR01092366">
    <property type="protein sequence ID" value="GBM26927.1"/>
    <property type="molecule type" value="Genomic_DNA"/>
</dbReference>
<name>A0A4Y2EDR0_ARAVE</name>
<sequence>KKKSRPPPHKPDQERIKLVKGDGRIWIPYDLVEEETKGLLGLECLF</sequence>
<reference evidence="1 2" key="1">
    <citation type="journal article" date="2019" name="Sci. Rep.">
        <title>Orb-weaving spider Araneus ventricosus genome elucidates the spidroin gene catalogue.</title>
        <authorList>
            <person name="Kono N."/>
            <person name="Nakamura H."/>
            <person name="Ohtoshi R."/>
            <person name="Moran D.A.P."/>
            <person name="Shinohara A."/>
            <person name="Yoshida Y."/>
            <person name="Fujiwara M."/>
            <person name="Mori M."/>
            <person name="Tomita M."/>
            <person name="Arakawa K."/>
        </authorList>
    </citation>
    <scope>NUCLEOTIDE SEQUENCE [LARGE SCALE GENOMIC DNA]</scope>
</reference>
<comment type="caution">
    <text evidence="1">The sequence shown here is derived from an EMBL/GenBank/DDBJ whole genome shotgun (WGS) entry which is preliminary data.</text>
</comment>
<evidence type="ECO:0000313" key="2">
    <source>
        <dbReference type="Proteomes" id="UP000499080"/>
    </source>
</evidence>
<accession>A0A4Y2EDR0</accession>
<evidence type="ECO:0000313" key="1">
    <source>
        <dbReference type="EMBL" id="GBM26927.1"/>
    </source>
</evidence>
<feature type="non-terminal residue" evidence="1">
    <location>
        <position position="1"/>
    </location>
</feature>
<proteinExistence type="predicted"/>
<organism evidence="1 2">
    <name type="scientific">Araneus ventricosus</name>
    <name type="common">Orbweaver spider</name>
    <name type="synonym">Epeira ventricosa</name>
    <dbReference type="NCBI Taxonomy" id="182803"/>
    <lineage>
        <taxon>Eukaryota</taxon>
        <taxon>Metazoa</taxon>
        <taxon>Ecdysozoa</taxon>
        <taxon>Arthropoda</taxon>
        <taxon>Chelicerata</taxon>
        <taxon>Arachnida</taxon>
        <taxon>Araneae</taxon>
        <taxon>Araneomorphae</taxon>
        <taxon>Entelegynae</taxon>
        <taxon>Araneoidea</taxon>
        <taxon>Araneidae</taxon>
        <taxon>Araneus</taxon>
    </lineage>
</organism>
<dbReference type="Proteomes" id="UP000499080">
    <property type="component" value="Unassembled WGS sequence"/>
</dbReference>
<feature type="non-terminal residue" evidence="1">
    <location>
        <position position="46"/>
    </location>
</feature>